<dbReference type="EMBL" id="LS480641">
    <property type="protein sequence ID" value="SPT16262.1"/>
    <property type="molecule type" value="Genomic_DNA"/>
</dbReference>
<evidence type="ECO:0000313" key="3">
    <source>
        <dbReference type="Proteomes" id="UP000280104"/>
    </source>
</evidence>
<dbReference type="AlphaFoldDB" id="A0A7H4LCC4"/>
<dbReference type="PANTHER" id="PTHR33026:SF7">
    <property type="entry name" value="OS03G0100275 PROTEIN"/>
    <property type="match status" value="1"/>
</dbReference>
<accession>A0A7H4LCC4</accession>
<gene>
    <name evidence="2" type="ORF">CAMPLR22A2D_LOCUS857</name>
</gene>
<feature type="domain" description="Transposase (putative) gypsy type" evidence="1">
    <location>
        <begin position="57"/>
        <end position="121"/>
    </location>
</feature>
<reference evidence="2 3" key="1">
    <citation type="submission" date="2018-05" db="EMBL/GenBank/DDBJ databases">
        <authorList>
            <person name="Thind KAUR A."/>
        </authorList>
    </citation>
    <scope>NUCLEOTIDE SEQUENCE [LARGE SCALE GENOMIC DNA]</scope>
</reference>
<dbReference type="PANTHER" id="PTHR33026">
    <property type="entry name" value="OS06G0360600 PROTEIN"/>
    <property type="match status" value="1"/>
</dbReference>
<sequence length="323" mass="36294">MPPTVEQLGGDWDGSNVHDDHVDFLRDTRRLPTADKVEVRLAPAKEIRPAPQEGERVVFRSHFLRGFGLPVSAFFRSWLEFYQLQPHHLTPNAVVLLSAFVTLCEGYLGVLPTLELWGESFQSKLGTRTKGVPAHTGAFIASRRSAADNPFPVITLIQSVKKWQKSYFYVRNIAPWGDYINLPAYVAGPPVGRLPQWSFRAVTLSQAGNAAIARLRVMVQSEGLTGPDLLAAFVTRRVLPLQSRPHLICQMSGQLDWSRMCTKEMPRHEVAYMVNYLPNCQLTEEWQFGKEPYSRANPPPTVCSPCLFFSLSQPCCRASLGRL</sequence>
<evidence type="ECO:0000313" key="2">
    <source>
        <dbReference type="EMBL" id="SPT16262.1"/>
    </source>
</evidence>
<dbReference type="Proteomes" id="UP000280104">
    <property type="component" value="Chromosome II"/>
</dbReference>
<organism evidence="2 3">
    <name type="scientific">Triticum aestivum</name>
    <name type="common">Wheat</name>
    <dbReference type="NCBI Taxonomy" id="4565"/>
    <lineage>
        <taxon>Eukaryota</taxon>
        <taxon>Viridiplantae</taxon>
        <taxon>Streptophyta</taxon>
        <taxon>Embryophyta</taxon>
        <taxon>Tracheophyta</taxon>
        <taxon>Spermatophyta</taxon>
        <taxon>Magnoliopsida</taxon>
        <taxon>Liliopsida</taxon>
        <taxon>Poales</taxon>
        <taxon>Poaceae</taxon>
        <taxon>BOP clade</taxon>
        <taxon>Pooideae</taxon>
        <taxon>Triticodae</taxon>
        <taxon>Triticeae</taxon>
        <taxon>Triticinae</taxon>
        <taxon>Triticum</taxon>
    </lineage>
</organism>
<evidence type="ECO:0000259" key="1">
    <source>
        <dbReference type="Pfam" id="PF04195"/>
    </source>
</evidence>
<name>A0A7H4LCC4_WHEAT</name>
<dbReference type="InterPro" id="IPR007321">
    <property type="entry name" value="Transposase_28"/>
</dbReference>
<proteinExistence type="predicted"/>
<protein>
    <recommendedName>
        <fullName evidence="1">Transposase (putative) gypsy type domain-containing protein</fullName>
    </recommendedName>
</protein>
<dbReference type="Pfam" id="PF04195">
    <property type="entry name" value="Transposase_28"/>
    <property type="match status" value="1"/>
</dbReference>